<dbReference type="EMBL" id="CP144745">
    <property type="protein sequence ID" value="WVZ53422.1"/>
    <property type="molecule type" value="Genomic_DNA"/>
</dbReference>
<evidence type="ECO:0000256" key="1">
    <source>
        <dbReference type="SAM" id="MobiDB-lite"/>
    </source>
</evidence>
<evidence type="ECO:0000313" key="3">
    <source>
        <dbReference type="Proteomes" id="UP001341281"/>
    </source>
</evidence>
<dbReference type="AlphaFoldDB" id="A0AAQ3PUX1"/>
<protein>
    <submittedName>
        <fullName evidence="2">Uncharacterized protein</fullName>
    </submittedName>
</protein>
<organism evidence="2 3">
    <name type="scientific">Paspalum notatum var. saurae</name>
    <dbReference type="NCBI Taxonomy" id="547442"/>
    <lineage>
        <taxon>Eukaryota</taxon>
        <taxon>Viridiplantae</taxon>
        <taxon>Streptophyta</taxon>
        <taxon>Embryophyta</taxon>
        <taxon>Tracheophyta</taxon>
        <taxon>Spermatophyta</taxon>
        <taxon>Magnoliopsida</taxon>
        <taxon>Liliopsida</taxon>
        <taxon>Poales</taxon>
        <taxon>Poaceae</taxon>
        <taxon>PACMAD clade</taxon>
        <taxon>Panicoideae</taxon>
        <taxon>Andropogonodae</taxon>
        <taxon>Paspaleae</taxon>
        <taxon>Paspalinae</taxon>
        <taxon>Paspalum</taxon>
    </lineage>
</organism>
<reference evidence="2 3" key="1">
    <citation type="submission" date="2024-02" db="EMBL/GenBank/DDBJ databases">
        <title>High-quality chromosome-scale genome assembly of Pensacola bahiagrass (Paspalum notatum Flugge var. saurae).</title>
        <authorList>
            <person name="Vega J.M."/>
            <person name="Podio M."/>
            <person name="Orjuela J."/>
            <person name="Siena L.A."/>
            <person name="Pessino S.C."/>
            <person name="Combes M.C."/>
            <person name="Mariac C."/>
            <person name="Albertini E."/>
            <person name="Pupilli F."/>
            <person name="Ortiz J.P.A."/>
            <person name="Leblanc O."/>
        </authorList>
    </citation>
    <scope>NUCLEOTIDE SEQUENCE [LARGE SCALE GENOMIC DNA]</scope>
    <source>
        <strain evidence="2">R1</strain>
        <tissue evidence="2">Leaf</tissue>
    </source>
</reference>
<accession>A0AAQ3PUX1</accession>
<proteinExistence type="predicted"/>
<evidence type="ECO:0000313" key="2">
    <source>
        <dbReference type="EMBL" id="WVZ53422.1"/>
    </source>
</evidence>
<keyword evidence="3" id="KW-1185">Reference proteome</keyword>
<name>A0AAQ3PUX1_PASNO</name>
<gene>
    <name evidence="2" type="ORF">U9M48_004366</name>
</gene>
<dbReference type="Proteomes" id="UP001341281">
    <property type="component" value="Chromosome 01"/>
</dbReference>
<feature type="region of interest" description="Disordered" evidence="1">
    <location>
        <begin position="11"/>
        <end position="41"/>
    </location>
</feature>
<sequence>MLIALHPRLRLHPHPSPLRGEPGRSRSGRVIPEEKRPQDRVAEGGISASAVTGSAARLCSLLPSGSAVGGCVPSLCRARPSCCCCSSWEIVFSWFGRRIEEEGGKRKGRAFARQVVRFDFADGRTARRTCSSCLTATSPKPADKQLHRKLQI</sequence>
<feature type="compositionally biased region" description="Basic and acidic residues" evidence="1">
    <location>
        <begin position="31"/>
        <end position="41"/>
    </location>
</feature>